<dbReference type="AlphaFoldDB" id="A0AAN5DEM0"/>
<dbReference type="EMBL" id="BTRK01000006">
    <property type="protein sequence ID" value="GMR60685.1"/>
    <property type="molecule type" value="Genomic_DNA"/>
</dbReference>
<keyword evidence="1" id="KW-0472">Membrane</keyword>
<feature type="non-terminal residue" evidence="2">
    <location>
        <position position="1"/>
    </location>
</feature>
<dbReference type="Proteomes" id="UP001328107">
    <property type="component" value="Unassembled WGS sequence"/>
</dbReference>
<feature type="transmembrane region" description="Helical" evidence="1">
    <location>
        <begin position="20"/>
        <end position="42"/>
    </location>
</feature>
<proteinExistence type="predicted"/>
<accession>A0AAN5DEM0</accession>
<organism evidence="2 3">
    <name type="scientific">Pristionchus mayeri</name>
    <dbReference type="NCBI Taxonomy" id="1317129"/>
    <lineage>
        <taxon>Eukaryota</taxon>
        <taxon>Metazoa</taxon>
        <taxon>Ecdysozoa</taxon>
        <taxon>Nematoda</taxon>
        <taxon>Chromadorea</taxon>
        <taxon>Rhabditida</taxon>
        <taxon>Rhabditina</taxon>
        <taxon>Diplogasteromorpha</taxon>
        <taxon>Diplogasteroidea</taxon>
        <taxon>Neodiplogasteridae</taxon>
        <taxon>Pristionchus</taxon>
    </lineage>
</organism>
<comment type="caution">
    <text evidence="2">The sequence shown here is derived from an EMBL/GenBank/DDBJ whole genome shotgun (WGS) entry which is preliminary data.</text>
</comment>
<gene>
    <name evidence="2" type="ORF">PMAYCL1PPCAC_30880</name>
</gene>
<evidence type="ECO:0000313" key="2">
    <source>
        <dbReference type="EMBL" id="GMR60685.1"/>
    </source>
</evidence>
<keyword evidence="3" id="KW-1185">Reference proteome</keyword>
<evidence type="ECO:0000256" key="1">
    <source>
        <dbReference type="SAM" id="Phobius"/>
    </source>
</evidence>
<keyword evidence="1" id="KW-0812">Transmembrane</keyword>
<feature type="transmembrane region" description="Helical" evidence="1">
    <location>
        <begin position="303"/>
        <end position="321"/>
    </location>
</feature>
<evidence type="ECO:0000313" key="3">
    <source>
        <dbReference type="Proteomes" id="UP001328107"/>
    </source>
</evidence>
<keyword evidence="1" id="KW-1133">Transmembrane helix</keyword>
<sequence length="322" mass="36045">APDGPSSVSAQSSISSTLTSSLLLLSLVVASLALQTTAAFIIRSALPFGSRCNETAASECFHRLFAAKEDTCKNADMRFRCVDYHFLDDCFKRYAGICSADVVGLQAAVAYRRSLEDCDKRMKSSSRALSHVDRVKLTATGISRFASGENSPQLIAALGSLQTQCTISKYSNCSNTHVDQALEVCESNMKGTSKKSDYIDFDRHKLLRIKLDTAKKLLGYPETNKERECLTVRSTLTEIYQIHHRYCFHVILTRCLCERQLFERYCGIRCESLEASSPDEDTLAWDQFKGVLTRSSQIAQMRAPSLLHSILISVISYYLYFR</sequence>
<reference evidence="3" key="1">
    <citation type="submission" date="2022-10" db="EMBL/GenBank/DDBJ databases">
        <title>Genome assembly of Pristionchus species.</title>
        <authorList>
            <person name="Yoshida K."/>
            <person name="Sommer R.J."/>
        </authorList>
    </citation>
    <scope>NUCLEOTIDE SEQUENCE [LARGE SCALE GENOMIC DNA]</scope>
    <source>
        <strain evidence="3">RS5460</strain>
    </source>
</reference>
<protein>
    <submittedName>
        <fullName evidence="2">Uncharacterized protein</fullName>
    </submittedName>
</protein>
<name>A0AAN5DEM0_9BILA</name>